<comment type="caution">
    <text evidence="1">The sequence shown here is derived from an EMBL/GenBank/DDBJ whole genome shotgun (WGS) entry which is preliminary data.</text>
</comment>
<dbReference type="Proteomes" id="UP000187203">
    <property type="component" value="Unassembled WGS sequence"/>
</dbReference>
<organism evidence="1 2">
    <name type="scientific">Corchorus olitorius</name>
    <dbReference type="NCBI Taxonomy" id="93759"/>
    <lineage>
        <taxon>Eukaryota</taxon>
        <taxon>Viridiplantae</taxon>
        <taxon>Streptophyta</taxon>
        <taxon>Embryophyta</taxon>
        <taxon>Tracheophyta</taxon>
        <taxon>Spermatophyta</taxon>
        <taxon>Magnoliopsida</taxon>
        <taxon>eudicotyledons</taxon>
        <taxon>Gunneridae</taxon>
        <taxon>Pentapetalae</taxon>
        <taxon>rosids</taxon>
        <taxon>malvids</taxon>
        <taxon>Malvales</taxon>
        <taxon>Malvaceae</taxon>
        <taxon>Grewioideae</taxon>
        <taxon>Apeibeae</taxon>
        <taxon>Corchorus</taxon>
    </lineage>
</organism>
<gene>
    <name evidence="1" type="ORF">COLO4_12874</name>
</gene>
<dbReference type="AlphaFoldDB" id="A0A1R3JZD8"/>
<name>A0A1R3JZD8_9ROSI</name>
<evidence type="ECO:0000313" key="1">
    <source>
        <dbReference type="EMBL" id="OMP00156.1"/>
    </source>
</evidence>
<keyword evidence="2" id="KW-1185">Reference proteome</keyword>
<reference evidence="2" key="1">
    <citation type="submission" date="2013-09" db="EMBL/GenBank/DDBJ databases">
        <title>Corchorus olitorius genome sequencing.</title>
        <authorList>
            <person name="Alam M."/>
            <person name="Haque M.S."/>
            <person name="Islam M.S."/>
            <person name="Emdad E.M."/>
            <person name="Islam M.M."/>
            <person name="Ahmed B."/>
            <person name="Halim A."/>
            <person name="Hossen Q.M.M."/>
            <person name="Hossain M.Z."/>
            <person name="Ahmed R."/>
            <person name="Khan M.M."/>
            <person name="Islam R."/>
            <person name="Rashid M.M."/>
            <person name="Khan S.A."/>
            <person name="Rahman M.S."/>
            <person name="Alam M."/>
            <person name="Yahiya A.S."/>
            <person name="Khan M.S."/>
            <person name="Azam M.S."/>
            <person name="Haque T."/>
            <person name="Lashkar M.Z.H."/>
            <person name="Akhand A.I."/>
            <person name="Morshed G."/>
            <person name="Roy S."/>
            <person name="Uddin K.S."/>
            <person name="Rabeya T."/>
            <person name="Hossain A.S."/>
            <person name="Chowdhury A."/>
            <person name="Snigdha A.R."/>
            <person name="Mortoza M.S."/>
            <person name="Matin S.A."/>
            <person name="Hoque S.M.E."/>
            <person name="Islam M.K."/>
            <person name="Roy D.K."/>
            <person name="Haider R."/>
            <person name="Moosa M.M."/>
            <person name="Elias S.M."/>
            <person name="Hasan A.M."/>
            <person name="Jahan S."/>
            <person name="Shafiuddin M."/>
            <person name="Mahmood N."/>
            <person name="Shommy N.S."/>
        </authorList>
    </citation>
    <scope>NUCLEOTIDE SEQUENCE [LARGE SCALE GENOMIC DNA]</scope>
    <source>
        <strain evidence="2">cv. O-4</strain>
    </source>
</reference>
<accession>A0A1R3JZD8</accession>
<dbReference type="EMBL" id="AWUE01014977">
    <property type="protein sequence ID" value="OMP00156.1"/>
    <property type="molecule type" value="Genomic_DNA"/>
</dbReference>
<evidence type="ECO:0000313" key="2">
    <source>
        <dbReference type="Proteomes" id="UP000187203"/>
    </source>
</evidence>
<proteinExistence type="predicted"/>
<protein>
    <submittedName>
        <fullName evidence="1">Replication factor C large subunit</fullName>
    </submittedName>
</protein>
<sequence>MTKTPLASVPAKKITPEFRRCCARRGLSCVSRNVTNIILFEALKAPLTSP</sequence>